<dbReference type="Proteomes" id="UP001055811">
    <property type="component" value="Linkage Group LG06"/>
</dbReference>
<protein>
    <submittedName>
        <fullName evidence="1">Uncharacterized protein</fullName>
    </submittedName>
</protein>
<reference evidence="2" key="1">
    <citation type="journal article" date="2022" name="Mol. Ecol. Resour.">
        <title>The genomes of chicory, endive, great burdock and yacon provide insights into Asteraceae palaeo-polyploidization history and plant inulin production.</title>
        <authorList>
            <person name="Fan W."/>
            <person name="Wang S."/>
            <person name="Wang H."/>
            <person name="Wang A."/>
            <person name="Jiang F."/>
            <person name="Liu H."/>
            <person name="Zhao H."/>
            <person name="Xu D."/>
            <person name="Zhang Y."/>
        </authorList>
    </citation>
    <scope>NUCLEOTIDE SEQUENCE [LARGE SCALE GENOMIC DNA]</scope>
    <source>
        <strain evidence="2">cv. Punajuju</strain>
    </source>
</reference>
<evidence type="ECO:0000313" key="1">
    <source>
        <dbReference type="EMBL" id="KAI3723401.1"/>
    </source>
</evidence>
<accession>A0ACB9BN17</accession>
<proteinExistence type="predicted"/>
<name>A0ACB9BN17_CICIN</name>
<dbReference type="EMBL" id="CM042014">
    <property type="protein sequence ID" value="KAI3723401.1"/>
    <property type="molecule type" value="Genomic_DNA"/>
</dbReference>
<organism evidence="1 2">
    <name type="scientific">Cichorium intybus</name>
    <name type="common">Chicory</name>
    <dbReference type="NCBI Taxonomy" id="13427"/>
    <lineage>
        <taxon>Eukaryota</taxon>
        <taxon>Viridiplantae</taxon>
        <taxon>Streptophyta</taxon>
        <taxon>Embryophyta</taxon>
        <taxon>Tracheophyta</taxon>
        <taxon>Spermatophyta</taxon>
        <taxon>Magnoliopsida</taxon>
        <taxon>eudicotyledons</taxon>
        <taxon>Gunneridae</taxon>
        <taxon>Pentapetalae</taxon>
        <taxon>asterids</taxon>
        <taxon>campanulids</taxon>
        <taxon>Asterales</taxon>
        <taxon>Asteraceae</taxon>
        <taxon>Cichorioideae</taxon>
        <taxon>Cichorieae</taxon>
        <taxon>Cichoriinae</taxon>
        <taxon>Cichorium</taxon>
    </lineage>
</organism>
<evidence type="ECO:0000313" key="2">
    <source>
        <dbReference type="Proteomes" id="UP001055811"/>
    </source>
</evidence>
<gene>
    <name evidence="1" type="ORF">L2E82_34940</name>
</gene>
<keyword evidence="2" id="KW-1185">Reference proteome</keyword>
<sequence length="135" mass="15355">MVSVGSYIEWPWEIDKENDTSNGVCDYVGNCDVVSAPRPKSVRIVTATVDEKDFSMEYGLLSSHTLNTIFSSNNCNLPIFDRVPSFAIVDPLFLPTFPNFQKLLISCKWSLYFILVLLFIPELSHLKKPLYVEVD</sequence>
<reference evidence="1 2" key="2">
    <citation type="journal article" date="2022" name="Mol. Ecol. Resour.">
        <title>The genomes of chicory, endive, great burdock and yacon provide insights into Asteraceae paleo-polyploidization history and plant inulin production.</title>
        <authorList>
            <person name="Fan W."/>
            <person name="Wang S."/>
            <person name="Wang H."/>
            <person name="Wang A."/>
            <person name="Jiang F."/>
            <person name="Liu H."/>
            <person name="Zhao H."/>
            <person name="Xu D."/>
            <person name="Zhang Y."/>
        </authorList>
    </citation>
    <scope>NUCLEOTIDE SEQUENCE [LARGE SCALE GENOMIC DNA]</scope>
    <source>
        <strain evidence="2">cv. Punajuju</strain>
        <tissue evidence="1">Leaves</tissue>
    </source>
</reference>
<comment type="caution">
    <text evidence="1">The sequence shown here is derived from an EMBL/GenBank/DDBJ whole genome shotgun (WGS) entry which is preliminary data.</text>
</comment>